<gene>
    <name evidence="3 4 5 6 7 8 9" type="primary">LOC108569096</name>
</gene>
<dbReference type="RefSeq" id="XP_017786001.1">
    <property type="nucleotide sequence ID" value="XM_017930512.1"/>
</dbReference>
<dbReference type="Proteomes" id="UP000695000">
    <property type="component" value="Unplaced"/>
</dbReference>
<feature type="region of interest" description="Disordered" evidence="1">
    <location>
        <begin position="178"/>
        <end position="206"/>
    </location>
</feature>
<evidence type="ECO:0000313" key="5">
    <source>
        <dbReference type="RefSeq" id="XP_017785998.1"/>
    </source>
</evidence>
<sequence length="305" mass="32683">MTDGDERSLGGRGGGVAGGISFPMWMKSNARRNKLQERLDFDSSAFSPPENDDNFLCIRYPRRQQKQQIAEEPQLQVKTVNVSPAGDIITGGNTGRVDITKHTAQCKDHFFGRKEPQSQILNSNGKPKSAGTDDGFKGSGAACGTSVIRVATQMVSGKVVKGFETFEDDEKEHMQTMGFDPKLRRGSRSLPASPLQSPSASPKSKRKLAANKFFTGGGGGGSSSAYAEDKKPGSILANLLAKRDPNLSRSVSSVISEEDVADNLAARLQTLNVVPNAAAAAATTTAHQPKPSHLREMNFWSPTSM</sequence>
<reference evidence="3 4" key="1">
    <citation type="submission" date="2025-05" db="UniProtKB">
        <authorList>
            <consortium name="RefSeq"/>
        </authorList>
    </citation>
    <scope>IDENTIFICATION</scope>
    <source>
        <tissue evidence="3 4">Whole Larva</tissue>
    </source>
</reference>
<evidence type="ECO:0000313" key="7">
    <source>
        <dbReference type="RefSeq" id="XP_017786000.1"/>
    </source>
</evidence>
<proteinExistence type="predicted"/>
<keyword evidence="2" id="KW-1185">Reference proteome</keyword>
<evidence type="ECO:0000313" key="2">
    <source>
        <dbReference type="Proteomes" id="UP000695000"/>
    </source>
</evidence>
<evidence type="ECO:0000313" key="4">
    <source>
        <dbReference type="RefSeq" id="XP_017785997.1"/>
    </source>
</evidence>
<feature type="region of interest" description="Disordered" evidence="1">
    <location>
        <begin position="117"/>
        <end position="137"/>
    </location>
</feature>
<dbReference type="RefSeq" id="XP_017786002.1">
    <property type="nucleotide sequence ID" value="XM_017930513.1"/>
</dbReference>
<name>A0ABM1NGQ1_NICVS</name>
<dbReference type="RefSeq" id="XP_017786000.1">
    <property type="nucleotide sequence ID" value="XM_017930511.1"/>
</dbReference>
<dbReference type="GeneID" id="108569096"/>
<feature type="region of interest" description="Disordered" evidence="1">
    <location>
        <begin position="283"/>
        <end position="305"/>
    </location>
</feature>
<protein>
    <submittedName>
        <fullName evidence="3 4">Uncharacterized protein LOC108569096 isoform X1</fullName>
    </submittedName>
</protein>
<dbReference type="RefSeq" id="XP_017785997.1">
    <property type="nucleotide sequence ID" value="XM_017930508.1"/>
</dbReference>
<feature type="compositionally biased region" description="Polar residues" evidence="1">
    <location>
        <begin position="117"/>
        <end position="126"/>
    </location>
</feature>
<evidence type="ECO:0000313" key="8">
    <source>
        <dbReference type="RefSeq" id="XP_017786001.1"/>
    </source>
</evidence>
<evidence type="ECO:0000256" key="1">
    <source>
        <dbReference type="SAM" id="MobiDB-lite"/>
    </source>
</evidence>
<dbReference type="RefSeq" id="XP_017785999.1">
    <property type="nucleotide sequence ID" value="XM_017930510.1"/>
</dbReference>
<accession>A0ABM1NGQ1</accession>
<dbReference type="RefSeq" id="XP_017785996.1">
    <property type="nucleotide sequence ID" value="XM_017930507.1"/>
</dbReference>
<evidence type="ECO:0000313" key="6">
    <source>
        <dbReference type="RefSeq" id="XP_017785999.1"/>
    </source>
</evidence>
<feature type="region of interest" description="Disordered" evidence="1">
    <location>
        <begin position="1"/>
        <end position="22"/>
    </location>
</feature>
<organism evidence="2 8">
    <name type="scientific">Nicrophorus vespilloides</name>
    <name type="common">Boreal carrion beetle</name>
    <dbReference type="NCBI Taxonomy" id="110193"/>
    <lineage>
        <taxon>Eukaryota</taxon>
        <taxon>Metazoa</taxon>
        <taxon>Ecdysozoa</taxon>
        <taxon>Arthropoda</taxon>
        <taxon>Hexapoda</taxon>
        <taxon>Insecta</taxon>
        <taxon>Pterygota</taxon>
        <taxon>Neoptera</taxon>
        <taxon>Endopterygota</taxon>
        <taxon>Coleoptera</taxon>
        <taxon>Polyphaga</taxon>
        <taxon>Staphyliniformia</taxon>
        <taxon>Silphidae</taxon>
        <taxon>Nicrophorinae</taxon>
        <taxon>Nicrophorus</taxon>
    </lineage>
</organism>
<feature type="compositionally biased region" description="Low complexity" evidence="1">
    <location>
        <begin position="188"/>
        <end position="202"/>
    </location>
</feature>
<evidence type="ECO:0000313" key="3">
    <source>
        <dbReference type="RefSeq" id="XP_017785996.1"/>
    </source>
</evidence>
<dbReference type="RefSeq" id="XP_017785998.1">
    <property type="nucleotide sequence ID" value="XM_017930509.1"/>
</dbReference>
<evidence type="ECO:0000313" key="9">
    <source>
        <dbReference type="RefSeq" id="XP_017786002.1"/>
    </source>
</evidence>